<evidence type="ECO:0000256" key="1">
    <source>
        <dbReference type="SAM" id="SignalP"/>
    </source>
</evidence>
<protein>
    <submittedName>
        <fullName evidence="2">Uncharacterized protein</fullName>
    </submittedName>
</protein>
<dbReference type="Proteomes" id="UP001139646">
    <property type="component" value="Unassembled WGS sequence"/>
</dbReference>
<proteinExistence type="predicted"/>
<evidence type="ECO:0000313" key="2">
    <source>
        <dbReference type="EMBL" id="MCI2283238.1"/>
    </source>
</evidence>
<organism evidence="2 3">
    <name type="scientific">Colwellia maritima</name>
    <dbReference type="NCBI Taxonomy" id="2912588"/>
    <lineage>
        <taxon>Bacteria</taxon>
        <taxon>Pseudomonadati</taxon>
        <taxon>Pseudomonadota</taxon>
        <taxon>Gammaproteobacteria</taxon>
        <taxon>Alteromonadales</taxon>
        <taxon>Colwelliaceae</taxon>
        <taxon>Colwellia</taxon>
    </lineage>
</organism>
<feature type="signal peptide" evidence="1">
    <location>
        <begin position="1"/>
        <end position="29"/>
    </location>
</feature>
<evidence type="ECO:0000313" key="3">
    <source>
        <dbReference type="Proteomes" id="UP001139646"/>
    </source>
</evidence>
<dbReference type="EMBL" id="JAKKSL010000001">
    <property type="protein sequence ID" value="MCI2283238.1"/>
    <property type="molecule type" value="Genomic_DNA"/>
</dbReference>
<accession>A0ABS9WZ29</accession>
<dbReference type="RefSeq" id="WP_242284525.1">
    <property type="nucleotide sequence ID" value="NZ_JAKKSL010000001.1"/>
</dbReference>
<keyword evidence="3" id="KW-1185">Reference proteome</keyword>
<keyword evidence="1" id="KW-0732">Signal</keyword>
<gene>
    <name evidence="2" type="ORF">L3081_07305</name>
</gene>
<reference evidence="2" key="1">
    <citation type="submission" date="2022-01" db="EMBL/GenBank/DDBJ databases">
        <title>Colwellia maritima, isolated from seawater.</title>
        <authorList>
            <person name="Kristyanto S."/>
            <person name="Jung J."/>
            <person name="Jeon C.O."/>
        </authorList>
    </citation>
    <scope>NUCLEOTIDE SEQUENCE</scope>
    <source>
        <strain evidence="2">MSW7</strain>
    </source>
</reference>
<sequence>MTLTGINKVSLSMLASAILYSLYATPALSATQLQKNTATTNLNVLPKSGNTLDNNINDNHRQEIIQVIGRRNQANSEMSTETEQLMSVAGIGNDPLSAIYSLPGIVYLWRRYWLTRSTRFIS</sequence>
<comment type="caution">
    <text evidence="2">The sequence shown here is derived from an EMBL/GenBank/DDBJ whole genome shotgun (WGS) entry which is preliminary data.</text>
</comment>
<name>A0ABS9WZ29_9GAMM</name>
<feature type="chain" id="PRO_5046152395" evidence="1">
    <location>
        <begin position="30"/>
        <end position="122"/>
    </location>
</feature>